<dbReference type="Gene3D" id="3.40.50.1000">
    <property type="entry name" value="HAD superfamily/HAD-like"/>
    <property type="match status" value="1"/>
</dbReference>
<dbReference type="SFLD" id="SFLDS00003">
    <property type="entry name" value="Haloacid_Dehalogenase"/>
    <property type="match status" value="1"/>
</dbReference>
<dbReference type="Proteomes" id="UP000063781">
    <property type="component" value="Chromosome"/>
</dbReference>
<dbReference type="EMBL" id="CP013213">
    <property type="protein sequence ID" value="AMC93301.1"/>
    <property type="molecule type" value="Genomic_DNA"/>
</dbReference>
<dbReference type="InterPro" id="IPR023214">
    <property type="entry name" value="HAD_sf"/>
</dbReference>
<evidence type="ECO:0000313" key="2">
    <source>
        <dbReference type="Proteomes" id="UP000063781"/>
    </source>
</evidence>
<dbReference type="NCBIfam" id="TIGR01484">
    <property type="entry name" value="HAD-SF-IIB"/>
    <property type="match status" value="1"/>
</dbReference>
<dbReference type="GO" id="GO:0016791">
    <property type="term" value="F:phosphatase activity"/>
    <property type="evidence" value="ECO:0007669"/>
    <property type="project" value="TreeGrafter"/>
</dbReference>
<sequence length="268" mass="30726">MGDAMNRKPIKMVLTDLDATLLKDDKTLSEYTLNVIQRLRDKDIKFVPATARAHRVLQRLQLLSILPHDSLILLNGGRIMKDEFVIFDQGLNPNQRDHVLKILCSHFPTERISVEMNDTMYVNHNIWEVDPYEQNYVLTDFSDLPQAISPRIIIGLKSLDDYPRLLDCLPDFMYAHNIEGTSLCRVLHRSVSKAGAIQHLCEMWGFDRSEIVCFGDDLNDIEMFEYCDHAVAVENACDEVKQRSTAITKSNNADGVAYWIEQNILNQA</sequence>
<organism evidence="1 2">
    <name type="scientific">Erysipelothrix larvae</name>
    <dbReference type="NCBI Taxonomy" id="1514105"/>
    <lineage>
        <taxon>Bacteria</taxon>
        <taxon>Bacillati</taxon>
        <taxon>Bacillota</taxon>
        <taxon>Erysipelotrichia</taxon>
        <taxon>Erysipelotrichales</taxon>
        <taxon>Erysipelotrichaceae</taxon>
        <taxon>Erysipelothrix</taxon>
    </lineage>
</organism>
<dbReference type="GO" id="GO:0000287">
    <property type="term" value="F:magnesium ion binding"/>
    <property type="evidence" value="ECO:0007669"/>
    <property type="project" value="TreeGrafter"/>
</dbReference>
<dbReference type="Gene3D" id="3.30.1240.10">
    <property type="match status" value="1"/>
</dbReference>
<dbReference type="SFLD" id="SFLDG01140">
    <property type="entry name" value="C2.B:_Phosphomannomutase_and_P"/>
    <property type="match status" value="1"/>
</dbReference>
<evidence type="ECO:0008006" key="3">
    <source>
        <dbReference type="Google" id="ProtNLM"/>
    </source>
</evidence>
<dbReference type="KEGG" id="erl:AOC36_04725"/>
<dbReference type="GO" id="GO:0005829">
    <property type="term" value="C:cytosol"/>
    <property type="evidence" value="ECO:0007669"/>
    <property type="project" value="TreeGrafter"/>
</dbReference>
<keyword evidence="2" id="KW-1185">Reference proteome</keyword>
<protein>
    <recommendedName>
        <fullName evidence="3">Haloacid dehalogenase</fullName>
    </recommendedName>
</protein>
<reference evidence="1 2" key="1">
    <citation type="submission" date="2015-10" db="EMBL/GenBank/DDBJ databases">
        <title>Erysipelothrix larvae sp. LV19 isolated from the larval gut of the rhinoceros beetle, Trypoxylus dichotomus.</title>
        <authorList>
            <person name="Lim S."/>
            <person name="Kim B.-C."/>
        </authorList>
    </citation>
    <scope>NUCLEOTIDE SEQUENCE [LARGE SCALE GENOMIC DNA]</scope>
    <source>
        <strain evidence="1 2">LV19</strain>
    </source>
</reference>
<accession>A0A109UGX9</accession>
<dbReference type="PANTHER" id="PTHR10000">
    <property type="entry name" value="PHOSPHOSERINE PHOSPHATASE"/>
    <property type="match status" value="1"/>
</dbReference>
<dbReference type="InterPro" id="IPR006379">
    <property type="entry name" value="HAD-SF_hydro_IIB"/>
</dbReference>
<dbReference type="AlphaFoldDB" id="A0A109UGX9"/>
<dbReference type="NCBIfam" id="TIGR00099">
    <property type="entry name" value="Cof-subfamily"/>
    <property type="match status" value="1"/>
</dbReference>
<dbReference type="PANTHER" id="PTHR10000:SF8">
    <property type="entry name" value="HAD SUPERFAMILY HYDROLASE-LIKE, TYPE 3"/>
    <property type="match status" value="1"/>
</dbReference>
<name>A0A109UGX9_9FIRM</name>
<dbReference type="InterPro" id="IPR000150">
    <property type="entry name" value="Cof"/>
</dbReference>
<proteinExistence type="predicted"/>
<dbReference type="STRING" id="1514105.AOC36_04725"/>
<dbReference type="Pfam" id="PF08282">
    <property type="entry name" value="Hydrolase_3"/>
    <property type="match status" value="1"/>
</dbReference>
<dbReference type="SUPFAM" id="SSF56784">
    <property type="entry name" value="HAD-like"/>
    <property type="match status" value="1"/>
</dbReference>
<evidence type="ECO:0000313" key="1">
    <source>
        <dbReference type="EMBL" id="AMC93301.1"/>
    </source>
</evidence>
<dbReference type="InterPro" id="IPR036412">
    <property type="entry name" value="HAD-like_sf"/>
</dbReference>
<gene>
    <name evidence="1" type="ORF">AOC36_04725</name>
</gene>